<organism evidence="6 7">
    <name type="scientific">Candidatus Tagabacteria bacterium RIFCSPLOWO2_01_FULL_42_9</name>
    <dbReference type="NCBI Taxonomy" id="1802296"/>
    <lineage>
        <taxon>Bacteria</taxon>
        <taxon>Candidatus Tagaibacteriota</taxon>
    </lineage>
</organism>
<evidence type="ECO:0000256" key="1">
    <source>
        <dbReference type="ARBA" id="ARBA00022801"/>
    </source>
</evidence>
<dbReference type="GO" id="GO:0006400">
    <property type="term" value="P:tRNA modification"/>
    <property type="evidence" value="ECO:0007669"/>
    <property type="project" value="TreeGrafter"/>
</dbReference>
<dbReference type="Proteomes" id="UP000178116">
    <property type="component" value="Unassembled WGS sequence"/>
</dbReference>
<sequence length="331" mass="38552">MNPFYNSIVEAAKNYNFQHVFRRLGQLECVAGEWAKEDFELPDWRTPVHWPFDNDDFIQFLGISTAINFCYDYPKSGEKFSVNWHGKNWSGAFGMFACIMRAIEKGANLLDARYLKTISYAQTKKIFTGNSEIPLLFERWDIWREIGEVLLEKYGGHFKNLFEEANYKCFDNGNGICERLVWDFPSAFSDTRELNGRTLSFHKKAFLLPLIYYGRVKSSDGLLPQIKDVEKLSAPADYELPKVLCGKNILYYSQELEKQINQFQEIQKYSLEEIEIRMWTVIAFGQLLAEINKKKKALNKEPISAPHLDFCLWNAGRTSKIPHHITLTTDY</sequence>
<accession>A0A1G2LVC9</accession>
<comment type="caution">
    <text evidence="6">The sequence shown here is derived from an EMBL/GenBank/DDBJ whole genome shotgun (WGS) entry which is preliminary data.</text>
</comment>
<keyword evidence="1" id="KW-0378">Hydrolase</keyword>
<dbReference type="AlphaFoldDB" id="A0A1G2LVC9"/>
<dbReference type="PANTHER" id="PTHR21314">
    <property type="entry name" value="QUEUOSINE 5'-PHOSPHATE N-GLYCOSYLASE_HYDROLASE-RELATED"/>
    <property type="match status" value="1"/>
</dbReference>
<evidence type="ECO:0000256" key="4">
    <source>
        <dbReference type="ARBA" id="ARBA00035393"/>
    </source>
</evidence>
<evidence type="ECO:0000256" key="2">
    <source>
        <dbReference type="ARBA" id="ARBA00035119"/>
    </source>
</evidence>
<reference evidence="6 7" key="1">
    <citation type="journal article" date="2016" name="Nat. Commun.">
        <title>Thousands of microbial genomes shed light on interconnected biogeochemical processes in an aquifer system.</title>
        <authorList>
            <person name="Anantharaman K."/>
            <person name="Brown C.T."/>
            <person name="Hug L.A."/>
            <person name="Sharon I."/>
            <person name="Castelle C.J."/>
            <person name="Probst A.J."/>
            <person name="Thomas B.C."/>
            <person name="Singh A."/>
            <person name="Wilkins M.J."/>
            <person name="Karaoz U."/>
            <person name="Brodie E.L."/>
            <person name="Williams K.H."/>
            <person name="Hubbard S.S."/>
            <person name="Banfield J.F."/>
        </authorList>
    </citation>
    <scope>NUCLEOTIDE SEQUENCE [LARGE SCALE GENOMIC DNA]</scope>
</reference>
<proteinExistence type="inferred from homology"/>
<comment type="catalytic activity">
    <reaction evidence="5">
        <text>queuosine 5'-phosphate + H2O = queuine + D-ribose 5-phosphate</text>
        <dbReference type="Rhea" id="RHEA:75387"/>
        <dbReference type="ChEBI" id="CHEBI:15377"/>
        <dbReference type="ChEBI" id="CHEBI:17433"/>
        <dbReference type="ChEBI" id="CHEBI:78346"/>
        <dbReference type="ChEBI" id="CHEBI:194371"/>
    </reaction>
    <physiologicalReaction direction="left-to-right" evidence="5">
        <dbReference type="Rhea" id="RHEA:75388"/>
    </physiologicalReaction>
</comment>
<dbReference type="InterPro" id="IPR019438">
    <property type="entry name" value="Q_salvage"/>
</dbReference>
<evidence type="ECO:0000256" key="3">
    <source>
        <dbReference type="ARBA" id="ARBA00035306"/>
    </source>
</evidence>
<dbReference type="Pfam" id="PF10343">
    <property type="entry name" value="Q_salvage"/>
    <property type="match status" value="1"/>
</dbReference>
<dbReference type="GO" id="GO:0016787">
    <property type="term" value="F:hydrolase activity"/>
    <property type="evidence" value="ECO:0007669"/>
    <property type="project" value="UniProtKB-KW"/>
</dbReference>
<protein>
    <recommendedName>
        <fullName evidence="3">Queuosine 5'-phosphate N-glycosylase/hydrolase</fullName>
    </recommendedName>
    <alternativeName>
        <fullName evidence="4">Queuosine-nucleotide N-glycosylase/hydrolase</fullName>
    </alternativeName>
</protein>
<evidence type="ECO:0000256" key="5">
    <source>
        <dbReference type="ARBA" id="ARBA00048204"/>
    </source>
</evidence>
<evidence type="ECO:0000313" key="6">
    <source>
        <dbReference type="EMBL" id="OHA15566.1"/>
    </source>
</evidence>
<dbReference type="EMBL" id="MHRA01000017">
    <property type="protein sequence ID" value="OHA15566.1"/>
    <property type="molecule type" value="Genomic_DNA"/>
</dbReference>
<evidence type="ECO:0000313" key="7">
    <source>
        <dbReference type="Proteomes" id="UP000178116"/>
    </source>
</evidence>
<dbReference type="PANTHER" id="PTHR21314:SF0">
    <property type="entry name" value="QUEUOSINE 5'-PHOSPHATE N-GLYCOSYLASE_HYDROLASE"/>
    <property type="match status" value="1"/>
</dbReference>
<comment type="similarity">
    <text evidence="2">Belongs to the QNG1 protein family.</text>
</comment>
<name>A0A1G2LVC9_9BACT</name>
<gene>
    <name evidence="6" type="ORF">A3A10_00515</name>
</gene>